<evidence type="ECO:0000256" key="7">
    <source>
        <dbReference type="ARBA" id="ARBA00023237"/>
    </source>
</evidence>
<evidence type="ECO:0000256" key="4">
    <source>
        <dbReference type="ARBA" id="ARBA00022525"/>
    </source>
</evidence>
<dbReference type="PROSITE" id="PS01186">
    <property type="entry name" value="EGF_2"/>
    <property type="match status" value="1"/>
</dbReference>
<dbReference type="EMBL" id="MCFG01000619">
    <property type="protein sequence ID" value="ORX63531.1"/>
    <property type="molecule type" value="Genomic_DNA"/>
</dbReference>
<protein>
    <recommendedName>
        <fullName evidence="9 10">EGF-like domain-containing protein</fullName>
    </recommendedName>
</protein>
<feature type="domain" description="EGF-like" evidence="9 10">
    <location>
        <begin position="860"/>
        <end position="871"/>
    </location>
</feature>
<dbReference type="InterPro" id="IPR011050">
    <property type="entry name" value="Pectin_lyase_fold/virulence"/>
</dbReference>
<dbReference type="GO" id="GO:0005576">
    <property type="term" value="C:extracellular region"/>
    <property type="evidence" value="ECO:0007669"/>
    <property type="project" value="UniProtKB-SubCell"/>
</dbReference>
<dbReference type="PROSITE" id="PS00022">
    <property type="entry name" value="EGF_1"/>
    <property type="match status" value="1"/>
</dbReference>
<keyword evidence="4" id="KW-0964">Secreted</keyword>
<dbReference type="OrthoDB" id="2157280at2759"/>
<dbReference type="SUPFAM" id="SSF51126">
    <property type="entry name" value="Pectin lyase-like"/>
    <property type="match status" value="1"/>
</dbReference>
<keyword evidence="7" id="KW-0998">Cell outer membrane</keyword>
<keyword evidence="8" id="KW-1133">Transmembrane helix</keyword>
<feature type="transmembrane region" description="Helical" evidence="8">
    <location>
        <begin position="977"/>
        <end position="997"/>
    </location>
</feature>
<evidence type="ECO:0000313" key="11">
    <source>
        <dbReference type="EMBL" id="ORX63531.1"/>
    </source>
</evidence>
<name>A0A1Y1VQE6_9FUNG</name>
<reference evidence="11 12" key="1">
    <citation type="submission" date="2016-08" db="EMBL/GenBank/DDBJ databases">
        <title>A Parts List for Fungal Cellulosomes Revealed by Comparative Genomics.</title>
        <authorList>
            <consortium name="DOE Joint Genome Institute"/>
            <person name="Haitjema C.H."/>
            <person name="Gilmore S.P."/>
            <person name="Henske J.K."/>
            <person name="Solomon K.V."/>
            <person name="De Groot R."/>
            <person name="Kuo A."/>
            <person name="Mondo S.J."/>
            <person name="Salamov A.A."/>
            <person name="Labutti K."/>
            <person name="Zhao Z."/>
            <person name="Chiniquy J."/>
            <person name="Barry K."/>
            <person name="Brewer H.M."/>
            <person name="Purvine S.O."/>
            <person name="Wright A.T."/>
            <person name="Boxma B."/>
            <person name="Van Alen T."/>
            <person name="Hackstein J.H."/>
            <person name="Baker S.E."/>
            <person name="Grigoriev I.V."/>
            <person name="O'Malley M.A."/>
        </authorList>
    </citation>
    <scope>NUCLEOTIDE SEQUENCE [LARGE SCALE GENOMIC DNA]</scope>
    <source>
        <strain evidence="11 12">S4</strain>
    </source>
</reference>
<dbReference type="Proteomes" id="UP000193944">
    <property type="component" value="Unassembled WGS sequence"/>
</dbReference>
<evidence type="ECO:0000259" key="9">
    <source>
        <dbReference type="PROSITE" id="PS00022"/>
    </source>
</evidence>
<dbReference type="InterPro" id="IPR003368">
    <property type="entry name" value="POMP_repeat"/>
</dbReference>
<comment type="subcellular location">
    <subcellularLocation>
        <location evidence="1">Cell envelope</location>
    </subcellularLocation>
    <subcellularLocation>
        <location evidence="2">Cell outer membrane</location>
    </subcellularLocation>
    <subcellularLocation>
        <location evidence="3">Secreted</location>
    </subcellularLocation>
</comment>
<evidence type="ECO:0000256" key="3">
    <source>
        <dbReference type="ARBA" id="ARBA00004613"/>
    </source>
</evidence>
<feature type="transmembrane region" description="Helical" evidence="8">
    <location>
        <begin position="1009"/>
        <end position="1028"/>
    </location>
</feature>
<evidence type="ECO:0000256" key="1">
    <source>
        <dbReference type="ARBA" id="ARBA00004196"/>
    </source>
</evidence>
<evidence type="ECO:0000313" key="12">
    <source>
        <dbReference type="Proteomes" id="UP000193944"/>
    </source>
</evidence>
<feature type="transmembrane region" description="Helical" evidence="8">
    <location>
        <begin position="933"/>
        <end position="952"/>
    </location>
</feature>
<keyword evidence="6 8" id="KW-0472">Membrane</keyword>
<keyword evidence="5" id="KW-0732">Signal</keyword>
<gene>
    <name evidence="11" type="ORF">BCR32DRAFT_273406</name>
</gene>
<accession>A0A1Y1VQE6</accession>
<evidence type="ECO:0000256" key="2">
    <source>
        <dbReference type="ARBA" id="ARBA00004442"/>
    </source>
</evidence>
<evidence type="ECO:0000256" key="5">
    <source>
        <dbReference type="ARBA" id="ARBA00022729"/>
    </source>
</evidence>
<dbReference type="InterPro" id="IPR006626">
    <property type="entry name" value="PbH1"/>
</dbReference>
<dbReference type="NCBIfam" id="TIGR01376">
    <property type="entry name" value="POMP_repeat"/>
    <property type="match status" value="1"/>
</dbReference>
<evidence type="ECO:0000256" key="8">
    <source>
        <dbReference type="SAM" id="Phobius"/>
    </source>
</evidence>
<evidence type="ECO:0000259" key="10">
    <source>
        <dbReference type="PROSITE" id="PS01186"/>
    </source>
</evidence>
<dbReference type="InterPro" id="IPR000742">
    <property type="entry name" value="EGF"/>
</dbReference>
<comment type="caution">
    <text evidence="11">The sequence shown here is derived from an EMBL/GenBank/DDBJ whole genome shotgun (WGS) entry which is preliminary data.</text>
</comment>
<keyword evidence="12" id="KW-1185">Reference proteome</keyword>
<feature type="transmembrane region" description="Helical" evidence="8">
    <location>
        <begin position="1040"/>
        <end position="1060"/>
    </location>
</feature>
<sequence length="1130" mass="131017">MKLNFCFLLNILLIYLYNVYGKITLIIRNNTESFSNLQEYINSYISAGHGEEIIVKFVDSYYQFSKLNTFSVNIFSYNINVTLSGNDEGTTVFDYNNAKTGSINFVLYKNIVKFENIIFENYHPYDQSKIYVLGSVVEYDDFQLIVNNCTFRNNDYELIQLWSECKEKTQDTPQYLFTNCNFYNNNKKILHTVHHLQLDSKTKYEDKHKCAKVKYINCNFNNNRGLIYSKYFLHEFENCYISNLYEYFDNEDGKNFVLLHTKTKEEYISFKNTTFENINVDSLFPLINSEGLTLKIEGSNFRNCFTNYNCLFNIKNSHNTIEVTNTNFTNSGTIFCGDTSEVKISNSNFDNIVSKSTIPAISRSKNTNIIIEGTTFSNFSLIGKLFEEESNYNFTNVKFKDIKSNGKAFLLFLHNNITINNVEIENASCVGDSGDTSFIIFDTGESEKSLNINNLNLKNSLSNGPFIKIKGFSSKVTIKNSNINNVRSYGSVIENTSIKAYIEMTNFTFYNNVNNYKYECGIIHFQNDLDILIEDSTFYDNHSKSNGGAICLDNISHMNIKLISNEFKNNRATNGGAIYLANGINTNEKNEEKIYIERNIFHYNIAENFGGAIYSEYDKLYETKAKNNEIIMNKAGIMGGGVYTPKFINKNMFKLNSDWKLSNNTVSSEINDYTTMPSYIVLETDMAIENNEISVISGNYIPLNFELYDEYNNIITDVTKYYSDIALKLNLELEPISTESNSYEIDNKNSNNIFSLLNNKCTFIKGRCEFKFFIIRAVPRTYYLKVDIENKLYHEEINFKFNNIKINILPCSDNQIKMYDQKGFLYCENPICDSSCPTNSTAVCFPSNKELVNDINLNQCVCLNGWEGSNCDVKVFIDYSKISKKSKSSNPQNDKSNILVSDQLSDTSSWMDEMYRNYNKKIHSLNSLFCKSIYIYLVFLLTLFIIIIVYASNDDDNIQQSKHGNWYYKCKLERSNFGLNILYLILLILFLNIGRSISKYRCIYTYIRYITYSMYFSIISGPLISIFISSIFDTLPLEGIYVNTFFNSLCFIVTFVLLSWNKIYYICKKQGDDSTLYFIYKNHDLCSIHNSTYCGCKLKNMSKDELLINIDKYIEIYKICSDFFEQFRNN</sequence>
<evidence type="ECO:0000256" key="6">
    <source>
        <dbReference type="ARBA" id="ARBA00023136"/>
    </source>
</evidence>
<dbReference type="PANTHER" id="PTHR11319">
    <property type="entry name" value="G PROTEIN-COUPLED RECEPTOR-RELATED"/>
    <property type="match status" value="1"/>
</dbReference>
<dbReference type="PANTHER" id="PTHR11319:SF35">
    <property type="entry name" value="OUTER MEMBRANE PROTEIN PMPC-RELATED"/>
    <property type="match status" value="1"/>
</dbReference>
<reference evidence="11 12" key="2">
    <citation type="submission" date="2016-08" db="EMBL/GenBank/DDBJ databases">
        <title>Pervasive Adenine N6-methylation of Active Genes in Fungi.</title>
        <authorList>
            <consortium name="DOE Joint Genome Institute"/>
            <person name="Mondo S.J."/>
            <person name="Dannebaum R.O."/>
            <person name="Kuo R.C."/>
            <person name="Labutti K."/>
            <person name="Haridas S."/>
            <person name="Kuo A."/>
            <person name="Salamov A."/>
            <person name="Ahrendt S.R."/>
            <person name="Lipzen A."/>
            <person name="Sullivan W."/>
            <person name="Andreopoulos W.B."/>
            <person name="Clum A."/>
            <person name="Lindquist E."/>
            <person name="Daum C."/>
            <person name="Ramamoorthy G.K."/>
            <person name="Gryganskyi A."/>
            <person name="Culley D."/>
            <person name="Magnuson J.K."/>
            <person name="James T.Y."/>
            <person name="O'Malley M.A."/>
            <person name="Stajich J.E."/>
            <person name="Spatafora J.W."/>
            <person name="Visel A."/>
            <person name="Grigoriev I.V."/>
        </authorList>
    </citation>
    <scope>NUCLEOTIDE SEQUENCE [LARGE SCALE GENOMIC DNA]</scope>
    <source>
        <strain evidence="11 12">S4</strain>
    </source>
</reference>
<proteinExistence type="predicted"/>
<dbReference type="AlphaFoldDB" id="A0A1Y1VQE6"/>
<keyword evidence="8" id="KW-0812">Transmembrane</keyword>
<dbReference type="SMART" id="SM00710">
    <property type="entry name" value="PbH1"/>
    <property type="match status" value="6"/>
</dbReference>
<organism evidence="11 12">
    <name type="scientific">Anaeromyces robustus</name>
    <dbReference type="NCBI Taxonomy" id="1754192"/>
    <lineage>
        <taxon>Eukaryota</taxon>
        <taxon>Fungi</taxon>
        <taxon>Fungi incertae sedis</taxon>
        <taxon>Chytridiomycota</taxon>
        <taxon>Chytridiomycota incertae sedis</taxon>
        <taxon>Neocallimastigomycetes</taxon>
        <taxon>Neocallimastigales</taxon>
        <taxon>Neocallimastigaceae</taxon>
        <taxon>Anaeromyces</taxon>
    </lineage>
</organism>